<evidence type="ECO:0000313" key="3">
    <source>
        <dbReference type="Proteomes" id="UP001219525"/>
    </source>
</evidence>
<comment type="caution">
    <text evidence="2">The sequence shown here is derived from an EMBL/GenBank/DDBJ whole genome shotgun (WGS) entry which is preliminary data.</text>
</comment>
<dbReference type="Proteomes" id="UP001219525">
    <property type="component" value="Unassembled WGS sequence"/>
</dbReference>
<keyword evidence="3" id="KW-1185">Reference proteome</keyword>
<dbReference type="AlphaFoldDB" id="A0AAD6YER4"/>
<evidence type="ECO:0000256" key="1">
    <source>
        <dbReference type="SAM" id="MobiDB-lite"/>
    </source>
</evidence>
<name>A0AAD6YER4_9AGAR</name>
<organism evidence="2 3">
    <name type="scientific">Mycena pura</name>
    <dbReference type="NCBI Taxonomy" id="153505"/>
    <lineage>
        <taxon>Eukaryota</taxon>
        <taxon>Fungi</taxon>
        <taxon>Dikarya</taxon>
        <taxon>Basidiomycota</taxon>
        <taxon>Agaricomycotina</taxon>
        <taxon>Agaricomycetes</taxon>
        <taxon>Agaricomycetidae</taxon>
        <taxon>Agaricales</taxon>
        <taxon>Marasmiineae</taxon>
        <taxon>Mycenaceae</taxon>
        <taxon>Mycena</taxon>
    </lineage>
</organism>
<evidence type="ECO:0000313" key="2">
    <source>
        <dbReference type="EMBL" id="KAJ7209294.1"/>
    </source>
</evidence>
<accession>A0AAD6YER4</accession>
<feature type="region of interest" description="Disordered" evidence="1">
    <location>
        <begin position="63"/>
        <end position="88"/>
    </location>
</feature>
<protein>
    <submittedName>
        <fullName evidence="2">Uncharacterized protein</fullName>
    </submittedName>
</protein>
<sequence>MPTLSSPLSSPTSTFDDILKLTQDMSPSKSPRHIQKIRRQLQAQSNVMREEMENLKRRYSDLENQVQTAPKATKRRRRGDRAREADTSELAPEILEARAREAGRRFALTKAMFIVDETVWTVEEDDDFDFANEFVSLDTQIQGQLRDILDALPDDIKSKRKQEWIAKSFGDGILGQRSSSAHRIRVQALPVLADNMADFDTSASRFEKFATFIGHQKATEQRSAYCTISINSLKAPILYDEWDGKIDLNHIFRGPMPLKVCASLIRGARGAVGLLEGRSKLPQGKCLQSQYKIKCVTPGTITISTVLAIYLHSADTQFVEIGDETTIDYGKRERQYRKRIIEGLQKRQTWARELLAYWNSIFFPNADGEAPNHAGDQDDANDADADDIFDNAQTDDIYDNAPVVPNEFFFSESAFPLANVPVPALYYPISSISNGGYLSPAQYTAALSIASHGRPPSLGLLICLQPIFDYTAALSITSHRRPPILLICLPPIFDFGLPPWRSFPAPLTAIID</sequence>
<reference evidence="2" key="1">
    <citation type="submission" date="2023-03" db="EMBL/GenBank/DDBJ databases">
        <title>Massive genome expansion in bonnet fungi (Mycena s.s.) driven by repeated elements and novel gene families across ecological guilds.</title>
        <authorList>
            <consortium name="Lawrence Berkeley National Laboratory"/>
            <person name="Harder C.B."/>
            <person name="Miyauchi S."/>
            <person name="Viragh M."/>
            <person name="Kuo A."/>
            <person name="Thoen E."/>
            <person name="Andreopoulos B."/>
            <person name="Lu D."/>
            <person name="Skrede I."/>
            <person name="Drula E."/>
            <person name="Henrissat B."/>
            <person name="Morin E."/>
            <person name="Kohler A."/>
            <person name="Barry K."/>
            <person name="LaButti K."/>
            <person name="Morin E."/>
            <person name="Salamov A."/>
            <person name="Lipzen A."/>
            <person name="Mereny Z."/>
            <person name="Hegedus B."/>
            <person name="Baldrian P."/>
            <person name="Stursova M."/>
            <person name="Weitz H."/>
            <person name="Taylor A."/>
            <person name="Grigoriev I.V."/>
            <person name="Nagy L.G."/>
            <person name="Martin F."/>
            <person name="Kauserud H."/>
        </authorList>
    </citation>
    <scope>NUCLEOTIDE SEQUENCE</scope>
    <source>
        <strain evidence="2">9144</strain>
    </source>
</reference>
<dbReference type="EMBL" id="JARJCW010000031">
    <property type="protein sequence ID" value="KAJ7209294.1"/>
    <property type="molecule type" value="Genomic_DNA"/>
</dbReference>
<gene>
    <name evidence="2" type="ORF">GGX14DRAFT_566481</name>
</gene>
<proteinExistence type="predicted"/>